<evidence type="ECO:0000259" key="5">
    <source>
        <dbReference type="PROSITE" id="PS50222"/>
    </source>
</evidence>
<feature type="compositionally biased region" description="Low complexity" evidence="4">
    <location>
        <begin position="94"/>
        <end position="114"/>
    </location>
</feature>
<dbReference type="InterPro" id="IPR018247">
    <property type="entry name" value="EF_Hand_1_Ca_BS"/>
</dbReference>
<evidence type="ECO:0000256" key="4">
    <source>
        <dbReference type="SAM" id="MobiDB-lite"/>
    </source>
</evidence>
<dbReference type="EMBL" id="MTKT01002492">
    <property type="protein sequence ID" value="OWM78916.1"/>
    <property type="molecule type" value="Genomic_DNA"/>
</dbReference>
<evidence type="ECO:0000256" key="3">
    <source>
        <dbReference type="ARBA" id="ARBA00022837"/>
    </source>
</evidence>
<dbReference type="STRING" id="22663.A0A218X2I6"/>
<dbReference type="InterPro" id="IPR011992">
    <property type="entry name" value="EF-hand-dom_pair"/>
</dbReference>
<dbReference type="GeneID" id="116196449"/>
<evidence type="ECO:0000256" key="1">
    <source>
        <dbReference type="ARBA" id="ARBA00022723"/>
    </source>
</evidence>
<feature type="domain" description="EF-hand" evidence="5">
    <location>
        <begin position="253"/>
        <end position="286"/>
    </location>
</feature>
<accession>A0A218X2I6</accession>
<dbReference type="Gene3D" id="1.10.238.10">
    <property type="entry name" value="EF-hand"/>
    <property type="match status" value="1"/>
</dbReference>
<dbReference type="PANTHER" id="PTHR10891">
    <property type="entry name" value="EF-HAND CALCIUM-BINDING DOMAIN CONTAINING PROTEIN"/>
    <property type="match status" value="1"/>
</dbReference>
<evidence type="ECO:0000256" key="2">
    <source>
        <dbReference type="ARBA" id="ARBA00022737"/>
    </source>
</evidence>
<dbReference type="Proteomes" id="UP000233551">
    <property type="component" value="Unassembled WGS sequence"/>
</dbReference>
<dbReference type="InterPro" id="IPR002048">
    <property type="entry name" value="EF_hand_dom"/>
</dbReference>
<dbReference type="SUPFAM" id="SSF47473">
    <property type="entry name" value="EF-hand"/>
    <property type="match status" value="1"/>
</dbReference>
<dbReference type="OrthoDB" id="26525at2759"/>
<protein>
    <recommendedName>
        <fullName evidence="5">EF-hand domain-containing protein</fullName>
    </recommendedName>
</protein>
<name>A0A218X2I6_PUNGR</name>
<dbReference type="GO" id="GO:0005509">
    <property type="term" value="F:calcium ion binding"/>
    <property type="evidence" value="ECO:0007669"/>
    <property type="project" value="InterPro"/>
</dbReference>
<keyword evidence="3" id="KW-0106">Calcium</keyword>
<dbReference type="CDD" id="cd00051">
    <property type="entry name" value="EFh"/>
    <property type="match status" value="1"/>
</dbReference>
<sequence length="286" mass="31071">MCQTFTLKNVALSPIPQRKLPRSCPASASPPLHLCPPATSPPTIPDPILSLFSISPDPSLFRCSAGASTIAAMKLIRKLSPKRLFVSKKALSKSDLPSFSSGSTSSTSSEASSSVHKRRVPESTTPVSVLPGEWSDTDMNFELFRLRSSKSIDREGYGVVSRAELEALLSRLGAEPPASRDEAALMLREAGCSDAESCLSMDDLLGRVGPAGGPVCDSELRETFDFFDADHDGRITAEELLGVFTTVLGDEQCTLEDCRRMIAEVDRKRDGFVCFEDFTRMMDLQI</sequence>
<dbReference type="SMART" id="SM00054">
    <property type="entry name" value="EFh"/>
    <property type="match status" value="2"/>
</dbReference>
<dbReference type="PROSITE" id="PS50222">
    <property type="entry name" value="EF_HAND_2"/>
    <property type="match status" value="2"/>
</dbReference>
<keyword evidence="9" id="KW-1185">Reference proteome</keyword>
<keyword evidence="1" id="KW-0479">Metal-binding</keyword>
<dbReference type="AlphaFoldDB" id="A0A218X2I6"/>
<feature type="region of interest" description="Disordered" evidence="4">
    <location>
        <begin position="94"/>
        <end position="131"/>
    </location>
</feature>
<dbReference type="EMBL" id="PGOL01007499">
    <property type="protein sequence ID" value="PKI32611.1"/>
    <property type="molecule type" value="Genomic_DNA"/>
</dbReference>
<reference evidence="7 9" key="3">
    <citation type="submission" date="2017-11" db="EMBL/GenBank/DDBJ databases">
        <title>De-novo sequencing of pomegranate (Punica granatum L.) genome.</title>
        <authorList>
            <person name="Akparov Z."/>
            <person name="Amiraslanov A."/>
            <person name="Hajiyeva S."/>
            <person name="Abbasov M."/>
            <person name="Kaur K."/>
            <person name="Hamwieh A."/>
            <person name="Solovyev V."/>
            <person name="Salamov A."/>
            <person name="Braich B."/>
            <person name="Kosarev P."/>
            <person name="Mahmoud A."/>
            <person name="Hajiyev E."/>
            <person name="Babayeva S."/>
            <person name="Izzatullayeva V."/>
            <person name="Mammadov A."/>
            <person name="Mammadov A."/>
            <person name="Sharifova S."/>
            <person name="Ojaghi J."/>
            <person name="Eynullazada K."/>
            <person name="Bayramov B."/>
            <person name="Abdulazimova A."/>
            <person name="Shahmuradov I."/>
        </authorList>
    </citation>
    <scope>NUCLEOTIDE SEQUENCE [LARGE SCALE GENOMIC DNA]</scope>
    <source>
        <strain evidence="7">AG2017</strain>
        <strain evidence="9">cv. AG2017</strain>
        <tissue evidence="7">Leaf</tissue>
    </source>
</reference>
<reference evidence="6" key="2">
    <citation type="submission" date="2017-06" db="EMBL/GenBank/DDBJ databases">
        <title>The pomegranate genome and the genomics of punicalagin biosynthesis.</title>
        <authorList>
            <person name="Xu C."/>
        </authorList>
    </citation>
    <scope>NUCLEOTIDE SEQUENCE [LARGE SCALE GENOMIC DNA]</scope>
    <source>
        <tissue evidence="6">Fresh leaf</tissue>
    </source>
</reference>
<dbReference type="Proteomes" id="UP000197138">
    <property type="component" value="Unassembled WGS sequence"/>
</dbReference>
<comment type="caution">
    <text evidence="6">The sequence shown here is derived from an EMBL/GenBank/DDBJ whole genome shotgun (WGS) entry which is preliminary data.</text>
</comment>
<keyword evidence="2" id="KW-0677">Repeat</keyword>
<evidence type="ECO:0000313" key="7">
    <source>
        <dbReference type="EMBL" id="PKI32611.1"/>
    </source>
</evidence>
<dbReference type="PROSITE" id="PS00018">
    <property type="entry name" value="EF_HAND_1"/>
    <property type="match status" value="1"/>
</dbReference>
<evidence type="ECO:0000313" key="6">
    <source>
        <dbReference type="EMBL" id="OWM78916.1"/>
    </source>
</evidence>
<gene>
    <name evidence="6" type="ORF">CDL15_Pgr003087</name>
    <name evidence="7" type="ORF">CRG98_047008</name>
</gene>
<dbReference type="InterPro" id="IPR039647">
    <property type="entry name" value="EF_hand_pair_protein_CML-like"/>
</dbReference>
<dbReference type="Pfam" id="PF13499">
    <property type="entry name" value="EF-hand_7"/>
    <property type="match status" value="1"/>
</dbReference>
<proteinExistence type="predicted"/>
<feature type="domain" description="EF-hand" evidence="5">
    <location>
        <begin position="215"/>
        <end position="250"/>
    </location>
</feature>
<evidence type="ECO:0000313" key="8">
    <source>
        <dbReference type="Proteomes" id="UP000197138"/>
    </source>
</evidence>
<organism evidence="6 8">
    <name type="scientific">Punica granatum</name>
    <name type="common">Pomegranate</name>
    <dbReference type="NCBI Taxonomy" id="22663"/>
    <lineage>
        <taxon>Eukaryota</taxon>
        <taxon>Viridiplantae</taxon>
        <taxon>Streptophyta</taxon>
        <taxon>Embryophyta</taxon>
        <taxon>Tracheophyta</taxon>
        <taxon>Spermatophyta</taxon>
        <taxon>Magnoliopsida</taxon>
        <taxon>eudicotyledons</taxon>
        <taxon>Gunneridae</taxon>
        <taxon>Pentapetalae</taxon>
        <taxon>rosids</taxon>
        <taxon>malvids</taxon>
        <taxon>Myrtales</taxon>
        <taxon>Lythraceae</taxon>
        <taxon>Punica</taxon>
    </lineage>
</organism>
<evidence type="ECO:0000313" key="9">
    <source>
        <dbReference type="Proteomes" id="UP000233551"/>
    </source>
</evidence>
<reference evidence="8" key="1">
    <citation type="journal article" date="2017" name="Plant J.">
        <title>The pomegranate (Punica granatum L.) genome and the genomics of punicalagin biosynthesis.</title>
        <authorList>
            <person name="Qin G."/>
            <person name="Xu C."/>
            <person name="Ming R."/>
            <person name="Tang H."/>
            <person name="Guyot R."/>
            <person name="Kramer E.M."/>
            <person name="Hu Y."/>
            <person name="Yi X."/>
            <person name="Qi Y."/>
            <person name="Xu X."/>
            <person name="Gao Z."/>
            <person name="Pan H."/>
            <person name="Jian J."/>
            <person name="Tian Y."/>
            <person name="Yue Z."/>
            <person name="Xu Y."/>
        </authorList>
    </citation>
    <scope>NUCLEOTIDE SEQUENCE [LARGE SCALE GENOMIC DNA]</scope>
    <source>
        <strain evidence="8">cv. Dabenzi</strain>
    </source>
</reference>